<proteinExistence type="predicted"/>
<sequence length="64" mass="7015">MDDLPEVLTREARRLNLNPLTLERADPEDVLAFASRVLEELAARGLLPGAQQIGCHARPRPAGN</sequence>
<evidence type="ECO:0000313" key="1">
    <source>
        <dbReference type="EMBL" id="MFD2610325.1"/>
    </source>
</evidence>
<evidence type="ECO:0000313" key="2">
    <source>
        <dbReference type="Proteomes" id="UP001597475"/>
    </source>
</evidence>
<accession>A0ABW5P769</accession>
<dbReference type="Proteomes" id="UP001597475">
    <property type="component" value="Unassembled WGS sequence"/>
</dbReference>
<dbReference type="EMBL" id="JBHUMK010000059">
    <property type="protein sequence ID" value="MFD2610325.1"/>
    <property type="molecule type" value="Genomic_DNA"/>
</dbReference>
<reference evidence="2" key="1">
    <citation type="journal article" date="2019" name="Int. J. Syst. Evol. Microbiol.">
        <title>The Global Catalogue of Microorganisms (GCM) 10K type strain sequencing project: providing services to taxonomists for standard genome sequencing and annotation.</title>
        <authorList>
            <consortium name="The Broad Institute Genomics Platform"/>
            <consortium name="The Broad Institute Genome Sequencing Center for Infectious Disease"/>
            <person name="Wu L."/>
            <person name="Ma J."/>
        </authorList>
    </citation>
    <scope>NUCLEOTIDE SEQUENCE [LARGE SCALE GENOMIC DNA]</scope>
    <source>
        <strain evidence="2">KCTC 33842</strain>
    </source>
</reference>
<organism evidence="1 2">
    <name type="scientific">Deinococcus taklimakanensis</name>
    <dbReference type="NCBI Taxonomy" id="536443"/>
    <lineage>
        <taxon>Bacteria</taxon>
        <taxon>Thermotogati</taxon>
        <taxon>Deinococcota</taxon>
        <taxon>Deinococci</taxon>
        <taxon>Deinococcales</taxon>
        <taxon>Deinococcaceae</taxon>
        <taxon>Deinococcus</taxon>
    </lineage>
</organism>
<gene>
    <name evidence="1" type="ORF">ACFSR9_12890</name>
</gene>
<keyword evidence="2" id="KW-1185">Reference proteome</keyword>
<dbReference type="RefSeq" id="WP_386846413.1">
    <property type="nucleotide sequence ID" value="NZ_JBHUMK010000059.1"/>
</dbReference>
<comment type="caution">
    <text evidence="1">The sequence shown here is derived from an EMBL/GenBank/DDBJ whole genome shotgun (WGS) entry which is preliminary data.</text>
</comment>
<name>A0ABW5P769_9DEIO</name>
<protein>
    <submittedName>
        <fullName evidence="1">Uncharacterized protein</fullName>
    </submittedName>
</protein>